<dbReference type="AlphaFoldDB" id="A0A6B3QZ52"/>
<protein>
    <submittedName>
        <fullName evidence="2">Helix-turn-helix domain-containing protein</fullName>
    </submittedName>
</protein>
<organism evidence="2 3">
    <name type="scientific">Psychroflexus aurantiacus</name>
    <dbReference type="NCBI Taxonomy" id="2709310"/>
    <lineage>
        <taxon>Bacteria</taxon>
        <taxon>Pseudomonadati</taxon>
        <taxon>Bacteroidota</taxon>
        <taxon>Flavobacteriia</taxon>
        <taxon>Flavobacteriales</taxon>
        <taxon>Flavobacteriaceae</taxon>
        <taxon>Psychroflexus</taxon>
    </lineage>
</organism>
<name>A0A6B3QZ52_9FLAO</name>
<keyword evidence="3" id="KW-1185">Reference proteome</keyword>
<dbReference type="InterPro" id="IPR041657">
    <property type="entry name" value="HTH_17"/>
</dbReference>
<dbReference type="Pfam" id="PF12728">
    <property type="entry name" value="HTH_17"/>
    <property type="match status" value="1"/>
</dbReference>
<feature type="domain" description="Helix-turn-helix" evidence="1">
    <location>
        <begin position="49"/>
        <end position="95"/>
    </location>
</feature>
<evidence type="ECO:0000259" key="1">
    <source>
        <dbReference type="Pfam" id="PF12728"/>
    </source>
</evidence>
<proteinExistence type="predicted"/>
<comment type="caution">
    <text evidence="2">The sequence shown here is derived from an EMBL/GenBank/DDBJ whole genome shotgun (WGS) entry which is preliminary data.</text>
</comment>
<reference evidence="2 3" key="1">
    <citation type="submission" date="2020-02" db="EMBL/GenBank/DDBJ databases">
        <title>Flavobacteriaceae Psychroflexus bacterium YR1-1, complete genome.</title>
        <authorList>
            <person name="Li Y."/>
            <person name="Wu S."/>
        </authorList>
    </citation>
    <scope>NUCLEOTIDE SEQUENCE [LARGE SCALE GENOMIC DNA]</scope>
    <source>
        <strain evidence="2 3">YR1-1</strain>
    </source>
</reference>
<dbReference type="EMBL" id="JAAIKD010000002">
    <property type="protein sequence ID" value="NEV93459.1"/>
    <property type="molecule type" value="Genomic_DNA"/>
</dbReference>
<dbReference type="Proteomes" id="UP000478505">
    <property type="component" value="Unassembled WGS sequence"/>
</dbReference>
<accession>A0A6B3QZ52</accession>
<sequence>MKKTLFVVTENGELHPVQNIQVKFENETGEFTTSPKSSKSNAASNEHFDVEGIAEFLGMKPSGIYGLVHKRKIPHIKKGKRLYFFKNEILEWLRNGNVETDQDIQNQANEYLRKHKV</sequence>
<dbReference type="RefSeq" id="WP_164004171.1">
    <property type="nucleotide sequence ID" value="NZ_JAAIKD010000002.1"/>
</dbReference>
<evidence type="ECO:0000313" key="3">
    <source>
        <dbReference type="Proteomes" id="UP000478505"/>
    </source>
</evidence>
<gene>
    <name evidence="2" type="ORF">G3567_04750</name>
</gene>
<evidence type="ECO:0000313" key="2">
    <source>
        <dbReference type="EMBL" id="NEV93459.1"/>
    </source>
</evidence>